<organism evidence="5 6">
    <name type="scientific">Dryococelus australis</name>
    <dbReference type="NCBI Taxonomy" id="614101"/>
    <lineage>
        <taxon>Eukaryota</taxon>
        <taxon>Metazoa</taxon>
        <taxon>Ecdysozoa</taxon>
        <taxon>Arthropoda</taxon>
        <taxon>Hexapoda</taxon>
        <taxon>Insecta</taxon>
        <taxon>Pterygota</taxon>
        <taxon>Neoptera</taxon>
        <taxon>Polyneoptera</taxon>
        <taxon>Phasmatodea</taxon>
        <taxon>Verophasmatodea</taxon>
        <taxon>Anareolatae</taxon>
        <taxon>Phasmatidae</taxon>
        <taxon>Eurycanthinae</taxon>
        <taxon>Dryococelus</taxon>
    </lineage>
</organism>
<accession>A0ABQ9H2H8</accession>
<name>A0ABQ9H2H8_9NEOP</name>
<evidence type="ECO:0000256" key="2">
    <source>
        <dbReference type="ARBA" id="ARBA00022723"/>
    </source>
</evidence>
<evidence type="ECO:0000259" key="4">
    <source>
        <dbReference type="Pfam" id="PF13359"/>
    </source>
</evidence>
<evidence type="ECO:0000256" key="1">
    <source>
        <dbReference type="ARBA" id="ARBA00001968"/>
    </source>
</evidence>
<evidence type="ECO:0000313" key="6">
    <source>
        <dbReference type="Proteomes" id="UP001159363"/>
    </source>
</evidence>
<proteinExistence type="predicted"/>
<feature type="domain" description="DDE Tnp4" evidence="4">
    <location>
        <begin position="234"/>
        <end position="364"/>
    </location>
</feature>
<evidence type="ECO:0000256" key="3">
    <source>
        <dbReference type="SAM" id="MobiDB-lite"/>
    </source>
</evidence>
<keyword evidence="6" id="KW-1185">Reference proteome</keyword>
<dbReference type="Pfam" id="PF13359">
    <property type="entry name" value="DDE_Tnp_4"/>
    <property type="match status" value="1"/>
</dbReference>
<comment type="cofactor">
    <cofactor evidence="1">
        <name>a divalent metal cation</name>
        <dbReference type="ChEBI" id="CHEBI:60240"/>
    </cofactor>
</comment>
<feature type="region of interest" description="Disordered" evidence="3">
    <location>
        <begin position="524"/>
        <end position="551"/>
    </location>
</feature>
<comment type="caution">
    <text evidence="5">The sequence shown here is derived from an EMBL/GenBank/DDBJ whole genome shotgun (WGS) entry which is preliminary data.</text>
</comment>
<evidence type="ECO:0000313" key="5">
    <source>
        <dbReference type="EMBL" id="KAJ8878507.1"/>
    </source>
</evidence>
<feature type="non-terminal residue" evidence="5">
    <location>
        <position position="616"/>
    </location>
</feature>
<reference evidence="5 6" key="1">
    <citation type="submission" date="2023-02" db="EMBL/GenBank/DDBJ databases">
        <title>LHISI_Scaffold_Assembly.</title>
        <authorList>
            <person name="Stuart O.P."/>
            <person name="Cleave R."/>
            <person name="Magrath M.J.L."/>
            <person name="Mikheyev A.S."/>
        </authorList>
    </citation>
    <scope>NUCLEOTIDE SEQUENCE [LARGE SCALE GENOMIC DNA]</scope>
    <source>
        <strain evidence="5">Daus_M_001</strain>
        <tissue evidence="5">Leg muscle</tissue>
    </source>
</reference>
<keyword evidence="2" id="KW-0479">Metal-binding</keyword>
<protein>
    <recommendedName>
        <fullName evidence="4">DDE Tnp4 domain-containing protein</fullName>
    </recommendedName>
</protein>
<dbReference type="EMBL" id="JARBHB010000007">
    <property type="protein sequence ID" value="KAJ8878507.1"/>
    <property type="molecule type" value="Genomic_DNA"/>
</dbReference>
<gene>
    <name evidence="5" type="ORF">PR048_019085</name>
</gene>
<dbReference type="Proteomes" id="UP001159363">
    <property type="component" value="Chromosome 6"/>
</dbReference>
<feature type="compositionally biased region" description="Basic and acidic residues" evidence="3">
    <location>
        <begin position="530"/>
        <end position="551"/>
    </location>
</feature>
<sequence>MRREHCTPVQSLALRVDGALDARGSVVLVGPALLGLRRGEMLLVGDSLKLKGKSISTVDELVAYATIACALQKRKRKRNIWTKASLYTRQLAYVTEALRRRLDKLRTNLPGTFEHGYSFHSGMRRDMTPNESLMATLRYSATGRTLEDLKFSNVRTLLNSVFPPLCKYLSLFCCARAKHSLNAPFHVLSQCPTTEKKWGNVAREFEHRWNFPNRIGAVVGKHVATTPPQGQVLLGIANASYELLYFSFGTNGRVSDGGVFEASDLSKKTRKREPELAKGGNCRWKKYAWRMTHFHLGNFIMKPFSRKVATPARKIFNYRLSRARRVIESVFGIIGERLGVLQKPISLIDLTKVHHIVMACFALHSFLRSKVPHQYIPLECLDEEEFESGNVTPGPRCNESVSLSKTACYPINSAELVRESFVHYFNNEGQVPLATKLPTVYLHTGVQQTAMAHSGIGLPATPHTSVLPVSSLAGRPEKGRSKGRICERRIVNMELDALTLRKRYVEVKIAQQFTHIELRATRSTRATAQEGKEEGKWSKMRERWGRDGGGRRKIEGIQGKAVWRRKSVWTAGSLPDSRTRVKAVHDKVITYEINLRKKSLSLPAHILMSALSDIRP</sequence>
<dbReference type="InterPro" id="IPR027806">
    <property type="entry name" value="HARBI1_dom"/>
</dbReference>